<gene>
    <name evidence="2" type="ORF">DIU77_011800</name>
    <name evidence="3" type="ORF">DIU77_09945</name>
</gene>
<dbReference type="Proteomes" id="UP000249324">
    <property type="component" value="Unassembled WGS sequence"/>
</dbReference>
<comment type="caution">
    <text evidence="3">The sequence shown here is derived from an EMBL/GenBank/DDBJ whole genome shotgun (WGS) entry which is preliminary data.</text>
</comment>
<accession>A0A2W4JCV5</accession>
<dbReference type="AlphaFoldDB" id="A0A2W4JCV5"/>
<keyword evidence="1" id="KW-0472">Membrane</keyword>
<protein>
    <submittedName>
        <fullName evidence="3">Uncharacterized protein</fullName>
    </submittedName>
</protein>
<organism evidence="3">
    <name type="scientific">Thermocrispum agreste</name>
    <dbReference type="NCBI Taxonomy" id="37925"/>
    <lineage>
        <taxon>Bacteria</taxon>
        <taxon>Bacillati</taxon>
        <taxon>Actinomycetota</taxon>
        <taxon>Actinomycetes</taxon>
        <taxon>Pseudonocardiales</taxon>
        <taxon>Pseudonocardiaceae</taxon>
        <taxon>Thermocrispum</taxon>
    </lineage>
</organism>
<feature type="transmembrane region" description="Helical" evidence="1">
    <location>
        <begin position="60"/>
        <end position="77"/>
    </location>
</feature>
<proteinExistence type="predicted"/>
<feature type="transmembrane region" description="Helical" evidence="1">
    <location>
        <begin position="83"/>
        <end position="105"/>
    </location>
</feature>
<name>A0A2W4JCV5_9PSEU</name>
<dbReference type="EMBL" id="QGUI01000344">
    <property type="protein sequence ID" value="PZM96964.1"/>
    <property type="molecule type" value="Genomic_DNA"/>
</dbReference>
<feature type="transmembrane region" description="Helical" evidence="1">
    <location>
        <begin position="31"/>
        <end position="48"/>
    </location>
</feature>
<reference evidence="2" key="4">
    <citation type="submission" date="2023-08" db="EMBL/GenBank/DDBJ databases">
        <authorList>
            <person name="Guima S.E.S."/>
            <person name="Martins L.F."/>
            <person name="Silva A.M."/>
            <person name="Setubal J.C."/>
        </authorList>
    </citation>
    <scope>NUCLEOTIDE SEQUENCE</scope>
    <source>
        <strain evidence="2">ZC4RG45</strain>
    </source>
</reference>
<reference evidence="2" key="1">
    <citation type="submission" date="2018-05" db="EMBL/GenBank/DDBJ databases">
        <authorList>
            <person name="Moura L."/>
            <person name="Setubal J.C."/>
        </authorList>
    </citation>
    <scope>NUCLEOTIDE SEQUENCE</scope>
    <source>
        <strain evidence="2">ZC4RG45</strain>
    </source>
</reference>
<evidence type="ECO:0000313" key="3">
    <source>
        <dbReference type="EMBL" id="PZM96964.1"/>
    </source>
</evidence>
<sequence>MWRRDQGALFAILMAWVGLALAYWLDAPADSNAGLFAVWFVSSARTVGRLIGPLRAGPAILFWLTHAIALVLIFVYTDVLPDFPSGPVGITALVLTVALTVAALFSRAKYPLRVLPPSLDEKDLRAVVVPKTAPQTHVILWQNQLAAAIRRLHAAEPSAADAMASAFRAYQSRHGIDTLATSADPESLRNAVDDLLRKTQAACNRVPVTSARHVDAASAVDYARRMADAVLGRPR</sequence>
<dbReference type="EMBL" id="QGUI02000144">
    <property type="protein sequence ID" value="MFO7192916.1"/>
    <property type="molecule type" value="Genomic_DNA"/>
</dbReference>
<keyword evidence="1" id="KW-1133">Transmembrane helix</keyword>
<feature type="transmembrane region" description="Helical" evidence="1">
    <location>
        <begin position="7"/>
        <end position="25"/>
    </location>
</feature>
<reference evidence="2 4" key="3">
    <citation type="journal article" date="2021" name="BMC Genomics">
        <title>Genome-resolved metagenome and metatranscriptome analyses of thermophilic composting reveal key bacterial players and their metabolic interactions.</title>
        <authorList>
            <person name="Braga L.P.P."/>
            <person name="Pereira R.V."/>
            <person name="Martins L.F."/>
            <person name="Moura L.M.S."/>
            <person name="Sanchez F.B."/>
            <person name="Patane J.S.L."/>
            <person name="da Silva A.M."/>
            <person name="Setubal J.C."/>
        </authorList>
    </citation>
    <scope>NUCLEOTIDE SEQUENCE [LARGE SCALE GENOMIC DNA]</scope>
    <source>
        <strain evidence="2">ZC4RG45</strain>
    </source>
</reference>
<evidence type="ECO:0000313" key="2">
    <source>
        <dbReference type="EMBL" id="MFO7192916.1"/>
    </source>
</evidence>
<keyword evidence="1" id="KW-0812">Transmembrane</keyword>
<reference evidence="3" key="2">
    <citation type="submission" date="2018-05" db="EMBL/GenBank/DDBJ databases">
        <authorList>
            <person name="Lanie J.A."/>
            <person name="Ng W.-L."/>
            <person name="Kazmierczak K.M."/>
            <person name="Andrzejewski T.M."/>
            <person name="Davidsen T.M."/>
            <person name="Wayne K.J."/>
            <person name="Tettelin H."/>
            <person name="Glass J.I."/>
            <person name="Rusch D."/>
            <person name="Podicherti R."/>
            <person name="Tsui H.-C.T."/>
            <person name="Winkler M.E."/>
        </authorList>
    </citation>
    <scope>NUCLEOTIDE SEQUENCE</scope>
    <source>
        <strain evidence="3">ZC4RG45</strain>
    </source>
</reference>
<evidence type="ECO:0000256" key="1">
    <source>
        <dbReference type="SAM" id="Phobius"/>
    </source>
</evidence>
<evidence type="ECO:0000313" key="4">
    <source>
        <dbReference type="Proteomes" id="UP000249324"/>
    </source>
</evidence>